<dbReference type="InterPro" id="IPR036788">
    <property type="entry name" value="T_IF-3_C_sf"/>
</dbReference>
<proteinExistence type="inferred from homology"/>
<evidence type="ECO:0000313" key="4">
    <source>
        <dbReference type="EMBL" id="KAE9399122.1"/>
    </source>
</evidence>
<dbReference type="OrthoDB" id="21573at2759"/>
<name>A0A6A4HJV8_9AGAR</name>
<gene>
    <name evidence="4" type="ORF">BT96DRAFT_920341</name>
</gene>
<comment type="similarity">
    <text evidence="1">Belongs to the IF-3 family.</text>
</comment>
<evidence type="ECO:0008006" key="6">
    <source>
        <dbReference type="Google" id="ProtNLM"/>
    </source>
</evidence>
<dbReference type="SUPFAM" id="SSF55200">
    <property type="entry name" value="Translation initiation factor IF3, C-terminal domain"/>
    <property type="match status" value="1"/>
</dbReference>
<sequence>MATFLAFRSAAKQICSPKIRPHTFLNTPHTRRLHASAVHHSKYQKPRNDNIPFSDVHLVDLENSGQLVKMSLTDLIAKIDPKESFVELQSTVPLPVVKIINRREAAERRKISKEKHKQNVKKNVKKELQFTWGMAMGDLEHKLDRAKAELKKGARVDLVFAPKSGQKPPPIAEMKERMELIAERVADVGVEWKERELRRGMGALFIKSLGMKNEDEEENSE</sequence>
<dbReference type="GO" id="GO:0043022">
    <property type="term" value="F:ribosome binding"/>
    <property type="evidence" value="ECO:0007669"/>
    <property type="project" value="TreeGrafter"/>
</dbReference>
<evidence type="ECO:0000313" key="5">
    <source>
        <dbReference type="Proteomes" id="UP000799118"/>
    </source>
</evidence>
<dbReference type="AlphaFoldDB" id="A0A6A4HJV8"/>
<keyword evidence="3" id="KW-0648">Protein biosynthesis</keyword>
<reference evidence="4" key="1">
    <citation type="journal article" date="2019" name="Environ. Microbiol.">
        <title>Fungal ecological strategies reflected in gene transcription - a case study of two litter decomposers.</title>
        <authorList>
            <person name="Barbi F."/>
            <person name="Kohler A."/>
            <person name="Barry K."/>
            <person name="Baskaran P."/>
            <person name="Daum C."/>
            <person name="Fauchery L."/>
            <person name="Ihrmark K."/>
            <person name="Kuo A."/>
            <person name="LaButti K."/>
            <person name="Lipzen A."/>
            <person name="Morin E."/>
            <person name="Grigoriev I.V."/>
            <person name="Henrissat B."/>
            <person name="Lindahl B."/>
            <person name="Martin F."/>
        </authorList>
    </citation>
    <scope>NUCLEOTIDE SEQUENCE</scope>
    <source>
        <strain evidence="4">JB14</strain>
    </source>
</reference>
<dbReference type="GO" id="GO:0003743">
    <property type="term" value="F:translation initiation factor activity"/>
    <property type="evidence" value="ECO:0007669"/>
    <property type="project" value="UniProtKB-KW"/>
</dbReference>
<keyword evidence="5" id="KW-1185">Reference proteome</keyword>
<dbReference type="GO" id="GO:0070124">
    <property type="term" value="P:mitochondrial translational initiation"/>
    <property type="evidence" value="ECO:0007669"/>
    <property type="project" value="TreeGrafter"/>
</dbReference>
<dbReference type="Gene3D" id="3.30.110.10">
    <property type="entry name" value="Translation initiation factor 3 (IF-3), C-terminal domain"/>
    <property type="match status" value="1"/>
</dbReference>
<dbReference type="EMBL" id="ML769473">
    <property type="protein sequence ID" value="KAE9399122.1"/>
    <property type="molecule type" value="Genomic_DNA"/>
</dbReference>
<dbReference type="PANTHER" id="PTHR10938:SF0">
    <property type="entry name" value="TRANSLATION INITIATION FACTOR IF-3, MITOCHONDRIAL"/>
    <property type="match status" value="1"/>
</dbReference>
<keyword evidence="2" id="KW-0396">Initiation factor</keyword>
<protein>
    <recommendedName>
        <fullName evidence="6">Translation initiation factor 3 N-terminal domain-containing protein</fullName>
    </recommendedName>
</protein>
<evidence type="ECO:0000256" key="1">
    <source>
        <dbReference type="ARBA" id="ARBA00005439"/>
    </source>
</evidence>
<evidence type="ECO:0000256" key="3">
    <source>
        <dbReference type="ARBA" id="ARBA00022917"/>
    </source>
</evidence>
<accession>A0A6A4HJV8</accession>
<dbReference type="PANTHER" id="PTHR10938">
    <property type="entry name" value="TRANSLATION INITIATION FACTOR IF-3"/>
    <property type="match status" value="1"/>
</dbReference>
<evidence type="ECO:0000256" key="2">
    <source>
        <dbReference type="ARBA" id="ARBA00022540"/>
    </source>
</evidence>
<dbReference type="GO" id="GO:0032790">
    <property type="term" value="P:ribosome disassembly"/>
    <property type="evidence" value="ECO:0007669"/>
    <property type="project" value="TreeGrafter"/>
</dbReference>
<dbReference type="InterPro" id="IPR001288">
    <property type="entry name" value="Translation_initiation_fac_3"/>
</dbReference>
<dbReference type="Proteomes" id="UP000799118">
    <property type="component" value="Unassembled WGS sequence"/>
</dbReference>
<organism evidence="4 5">
    <name type="scientific">Gymnopus androsaceus JB14</name>
    <dbReference type="NCBI Taxonomy" id="1447944"/>
    <lineage>
        <taxon>Eukaryota</taxon>
        <taxon>Fungi</taxon>
        <taxon>Dikarya</taxon>
        <taxon>Basidiomycota</taxon>
        <taxon>Agaricomycotina</taxon>
        <taxon>Agaricomycetes</taxon>
        <taxon>Agaricomycetidae</taxon>
        <taxon>Agaricales</taxon>
        <taxon>Marasmiineae</taxon>
        <taxon>Omphalotaceae</taxon>
        <taxon>Gymnopus</taxon>
    </lineage>
</organism>
<dbReference type="GO" id="GO:0005739">
    <property type="term" value="C:mitochondrion"/>
    <property type="evidence" value="ECO:0007669"/>
    <property type="project" value="TreeGrafter"/>
</dbReference>